<dbReference type="AlphaFoldDB" id="A0A397SXG6"/>
<evidence type="ECO:0000313" key="2">
    <source>
        <dbReference type="EMBL" id="RIA90748.1"/>
    </source>
</evidence>
<dbReference type="Proteomes" id="UP000265703">
    <property type="component" value="Unassembled WGS sequence"/>
</dbReference>
<keyword evidence="1" id="KW-0472">Membrane</keyword>
<gene>
    <name evidence="2" type="ORF">C1645_769240</name>
</gene>
<dbReference type="EMBL" id="QKYT01000172">
    <property type="protein sequence ID" value="RIA90748.1"/>
    <property type="molecule type" value="Genomic_DNA"/>
</dbReference>
<reference evidence="2 3" key="1">
    <citation type="submission" date="2018-06" db="EMBL/GenBank/DDBJ databases">
        <title>Comparative genomics reveals the genomic features of Rhizophagus irregularis, R. cerebriforme, R. diaphanum and Gigaspora rosea, and their symbiotic lifestyle signature.</title>
        <authorList>
            <person name="Morin E."/>
            <person name="San Clemente H."/>
            <person name="Chen E.C.H."/>
            <person name="De La Providencia I."/>
            <person name="Hainaut M."/>
            <person name="Kuo A."/>
            <person name="Kohler A."/>
            <person name="Murat C."/>
            <person name="Tang N."/>
            <person name="Roy S."/>
            <person name="Loubradou J."/>
            <person name="Henrissat B."/>
            <person name="Grigoriev I.V."/>
            <person name="Corradi N."/>
            <person name="Roux C."/>
            <person name="Martin F.M."/>
        </authorList>
    </citation>
    <scope>NUCLEOTIDE SEQUENCE [LARGE SCALE GENOMIC DNA]</scope>
    <source>
        <strain evidence="2 3">DAOM 227022</strain>
    </source>
</reference>
<feature type="transmembrane region" description="Helical" evidence="1">
    <location>
        <begin position="81"/>
        <end position="104"/>
    </location>
</feature>
<proteinExistence type="predicted"/>
<evidence type="ECO:0000256" key="1">
    <source>
        <dbReference type="SAM" id="Phobius"/>
    </source>
</evidence>
<keyword evidence="3" id="KW-1185">Reference proteome</keyword>
<comment type="caution">
    <text evidence="2">The sequence shown here is derived from an EMBL/GenBank/DDBJ whole genome shotgun (WGS) entry which is preliminary data.</text>
</comment>
<keyword evidence="1" id="KW-1133">Transmembrane helix</keyword>
<organism evidence="2 3">
    <name type="scientific">Glomus cerebriforme</name>
    <dbReference type="NCBI Taxonomy" id="658196"/>
    <lineage>
        <taxon>Eukaryota</taxon>
        <taxon>Fungi</taxon>
        <taxon>Fungi incertae sedis</taxon>
        <taxon>Mucoromycota</taxon>
        <taxon>Glomeromycotina</taxon>
        <taxon>Glomeromycetes</taxon>
        <taxon>Glomerales</taxon>
        <taxon>Glomeraceae</taxon>
        <taxon>Glomus</taxon>
    </lineage>
</organism>
<feature type="transmembrane region" description="Helical" evidence="1">
    <location>
        <begin position="16"/>
        <end position="34"/>
    </location>
</feature>
<evidence type="ECO:0000313" key="3">
    <source>
        <dbReference type="Proteomes" id="UP000265703"/>
    </source>
</evidence>
<sequence>MSKIILKIIDFYLKRWKVISIVPLELLYFIALYIEFKSSGVSTIIPTLCLGILEIFRSLCMGQELYWAIWKFCDKKPWHTYMIFFIITLGLGYKYLSLIISLFFGDFWHFCKIITKRN</sequence>
<feature type="transmembrane region" description="Helical" evidence="1">
    <location>
        <begin position="40"/>
        <end position="60"/>
    </location>
</feature>
<keyword evidence="1" id="KW-0812">Transmembrane</keyword>
<protein>
    <submittedName>
        <fullName evidence="2">Uncharacterized protein</fullName>
    </submittedName>
</protein>
<accession>A0A397SXG6</accession>
<name>A0A397SXG6_9GLOM</name>